<dbReference type="OrthoDB" id="59537at2157"/>
<accession>A0A401HP58</accession>
<dbReference type="Proteomes" id="UP000290527">
    <property type="component" value="Unassembled WGS sequence"/>
</dbReference>
<dbReference type="AlphaFoldDB" id="A0A401HP58"/>
<reference evidence="1 2" key="1">
    <citation type="journal article" date="2019" name="Int. J. Syst. Evol. Microbiol.">
        <title>Methanofervidicoccus abyssi gen. nov., sp. nov., a hydrogenotrophic methanogen, isolated from a hydrothermal vent chimney in the Mid-Cayman Spreading Center, the Caribbean Sea.</title>
        <authorList>
            <person name="Sakai S."/>
            <person name="Takaki Y."/>
            <person name="Miyazaki M."/>
            <person name="Ogawara M."/>
            <person name="Yanagawa K."/>
            <person name="Miyazaki J."/>
            <person name="Takai K."/>
        </authorList>
    </citation>
    <scope>NUCLEOTIDE SEQUENCE [LARGE SCALE GENOMIC DNA]</scope>
    <source>
        <strain evidence="1 2">HHB</strain>
    </source>
</reference>
<comment type="caution">
    <text evidence="1">The sequence shown here is derived from an EMBL/GenBank/DDBJ whole genome shotgun (WGS) entry which is preliminary data.</text>
</comment>
<gene>
    <name evidence="1" type="ORF">MHHB_P0210</name>
</gene>
<proteinExistence type="predicted"/>
<sequence>MIKYIKKFNEMKEFVDFLEKRGYTIRIRHKEDLILEIGSKKPNYLLKNTVGNLRICYLNTLKLILKLGLSIIKVKGERYGEIKV</sequence>
<evidence type="ECO:0000313" key="2">
    <source>
        <dbReference type="Proteomes" id="UP000290527"/>
    </source>
</evidence>
<name>A0A401HP58_9EURY</name>
<dbReference type="RefSeq" id="WP_131006769.1">
    <property type="nucleotide sequence ID" value="NZ_BFAX01000001.1"/>
</dbReference>
<evidence type="ECO:0000313" key="1">
    <source>
        <dbReference type="EMBL" id="GBF35985.1"/>
    </source>
</evidence>
<protein>
    <submittedName>
        <fullName evidence="1">Uncharacterized protein</fullName>
    </submittedName>
</protein>
<organism evidence="1 2">
    <name type="scientific">Methanofervidicoccus abyssi</name>
    <dbReference type="NCBI Taxonomy" id="2082189"/>
    <lineage>
        <taxon>Archaea</taxon>
        <taxon>Methanobacteriati</taxon>
        <taxon>Methanobacteriota</taxon>
        <taxon>Methanomada group</taxon>
        <taxon>Methanococci</taxon>
        <taxon>Methanococcales</taxon>
        <taxon>Methanofervidicoccus</taxon>
    </lineage>
</organism>
<keyword evidence="2" id="KW-1185">Reference proteome</keyword>
<dbReference type="EMBL" id="BFAX01000001">
    <property type="protein sequence ID" value="GBF35985.1"/>
    <property type="molecule type" value="Genomic_DNA"/>
</dbReference>